<keyword evidence="1" id="KW-0812">Transmembrane</keyword>
<proteinExistence type="predicted"/>
<dbReference type="AlphaFoldDB" id="A0A2P6RBH6"/>
<organism evidence="2 3">
    <name type="scientific">Rosa chinensis</name>
    <name type="common">China rose</name>
    <dbReference type="NCBI Taxonomy" id="74649"/>
    <lineage>
        <taxon>Eukaryota</taxon>
        <taxon>Viridiplantae</taxon>
        <taxon>Streptophyta</taxon>
        <taxon>Embryophyta</taxon>
        <taxon>Tracheophyta</taxon>
        <taxon>Spermatophyta</taxon>
        <taxon>Magnoliopsida</taxon>
        <taxon>eudicotyledons</taxon>
        <taxon>Gunneridae</taxon>
        <taxon>Pentapetalae</taxon>
        <taxon>rosids</taxon>
        <taxon>fabids</taxon>
        <taxon>Rosales</taxon>
        <taxon>Rosaceae</taxon>
        <taxon>Rosoideae</taxon>
        <taxon>Rosoideae incertae sedis</taxon>
        <taxon>Rosa</taxon>
    </lineage>
</organism>
<dbReference type="Gramene" id="PRQ43756">
    <property type="protein sequence ID" value="PRQ43756"/>
    <property type="gene ID" value="RchiOBHm_Chr3g0471821"/>
</dbReference>
<keyword evidence="1" id="KW-1133">Transmembrane helix</keyword>
<evidence type="ECO:0000313" key="3">
    <source>
        <dbReference type="Proteomes" id="UP000238479"/>
    </source>
</evidence>
<dbReference type="EMBL" id="PDCK01000041">
    <property type="protein sequence ID" value="PRQ43756.1"/>
    <property type="molecule type" value="Genomic_DNA"/>
</dbReference>
<reference evidence="2 3" key="1">
    <citation type="journal article" date="2018" name="Nat. Genet.">
        <title>The Rosa genome provides new insights in the design of modern roses.</title>
        <authorList>
            <person name="Bendahmane M."/>
        </authorList>
    </citation>
    <scope>NUCLEOTIDE SEQUENCE [LARGE SCALE GENOMIC DNA]</scope>
    <source>
        <strain evidence="3">cv. Old Blush</strain>
    </source>
</reference>
<name>A0A2P6RBH6_ROSCH</name>
<dbReference type="Proteomes" id="UP000238479">
    <property type="component" value="Chromosome 3"/>
</dbReference>
<evidence type="ECO:0000313" key="2">
    <source>
        <dbReference type="EMBL" id="PRQ43756.1"/>
    </source>
</evidence>
<feature type="transmembrane region" description="Helical" evidence="1">
    <location>
        <begin position="36"/>
        <end position="58"/>
    </location>
</feature>
<accession>A0A2P6RBH6</accession>
<comment type="caution">
    <text evidence="2">The sequence shown here is derived from an EMBL/GenBank/DDBJ whole genome shotgun (WGS) entry which is preliminary data.</text>
</comment>
<keyword evidence="1" id="KW-0472">Membrane</keyword>
<keyword evidence="3" id="KW-1185">Reference proteome</keyword>
<sequence>MRDSLFLPPYSRTPIYIFLIPLSQKNGSRTTPKKEAALLGCSLSSFSSIFPLFFLFYFEI</sequence>
<protein>
    <submittedName>
        <fullName evidence="2">Uncharacterized protein</fullName>
    </submittedName>
</protein>
<evidence type="ECO:0000256" key="1">
    <source>
        <dbReference type="SAM" id="Phobius"/>
    </source>
</evidence>
<gene>
    <name evidence="2" type="ORF">RchiOBHm_Chr3g0471821</name>
</gene>